<comment type="caution">
    <text evidence="2">The sequence shown here is derived from an EMBL/GenBank/DDBJ whole genome shotgun (WGS) entry which is preliminary data.</text>
</comment>
<sequence>MQTGKKNGTERTGPVVLSAITVLLVAIVSTAEGRRTESPLQNIALCAVEVNDYNVNPASPRVGVERIEWSNCHRQLANRKGLYGCGDELVWLVKFDRTYGNPESERYDAIFHLWANSVTADDGIGFEYVISAAPNLNDPMHTAGDLIVLHDVDGPFVGNQEIMSSFRFAVLDVPQGSTAVIRIKFKVTCRPYATTYQNQQSVKLTSLVGTMDAANVDFGADRSTQGMDDYTKQIRSGTVPYFLKDMKGAAEPWLEITHLGVAGDESCDLASPQLVIKKTEQVKHCITVSNKGSENAVNIVLEDHGLEGGSAVTQIPGIPSVIPPNTTVTTAYVTEIDAVGPDKDIVVEVRSTDSWQISAESSLVVEVWAVLVDMNLTLSDCGEESLEPKMLIGFVGDLVTRCVRITNQTPEPVTITTGSGVPQSMIGVTLQPGESSFAQESSLIEQTSSGSATFDISVQTNTGYVAQTDATLLIDTDPAEPEYCWGMLVESSGTCYYEQSTLNNEGALVTECLSRPCSPSYKCVGLDPSILPVPTADPTSAATSRPPLVDSSATGDGTNTDSSGAGDDGTVSGSTLGAGTTGAQTTAAAAETATPPPPPADTGEPPSGESTSPGPIVYETLSPEGVPTASPLSEEDTGSSGVSTGSPTSTPTSTATPGDAPSVALNERAGETTLLLEKRIATSLDSNCQLKTSVSYMLVA</sequence>
<dbReference type="Proteomes" id="UP000324585">
    <property type="component" value="Unassembled WGS sequence"/>
</dbReference>
<feature type="compositionally biased region" description="Low complexity" evidence="1">
    <location>
        <begin position="638"/>
        <end position="662"/>
    </location>
</feature>
<dbReference type="EMBL" id="VRMN01000012">
    <property type="protein sequence ID" value="KAA8491699.1"/>
    <property type="molecule type" value="Genomic_DNA"/>
</dbReference>
<gene>
    <name evidence="2" type="ORF">FVE85_9746</name>
</gene>
<reference evidence="3" key="1">
    <citation type="journal article" date="2019" name="Nat. Commun.">
        <title>Expansion of phycobilisome linker gene families in mesophilic red algae.</title>
        <authorList>
            <person name="Lee J."/>
            <person name="Kim D."/>
            <person name="Bhattacharya D."/>
            <person name="Yoon H.S."/>
        </authorList>
    </citation>
    <scope>NUCLEOTIDE SEQUENCE [LARGE SCALE GENOMIC DNA]</scope>
    <source>
        <strain evidence="3">CCMP 1328</strain>
    </source>
</reference>
<organism evidence="2 3">
    <name type="scientific">Porphyridium purpureum</name>
    <name type="common">Red alga</name>
    <name type="synonym">Porphyridium cruentum</name>
    <dbReference type="NCBI Taxonomy" id="35688"/>
    <lineage>
        <taxon>Eukaryota</taxon>
        <taxon>Rhodophyta</taxon>
        <taxon>Bangiophyceae</taxon>
        <taxon>Porphyridiales</taxon>
        <taxon>Porphyridiaceae</taxon>
        <taxon>Porphyridium</taxon>
    </lineage>
</organism>
<evidence type="ECO:0000313" key="3">
    <source>
        <dbReference type="Proteomes" id="UP000324585"/>
    </source>
</evidence>
<name>A0A5J4YJV1_PORPP</name>
<dbReference type="AlphaFoldDB" id="A0A5J4YJV1"/>
<feature type="compositionally biased region" description="Low complexity" evidence="1">
    <location>
        <begin position="569"/>
        <end position="593"/>
    </location>
</feature>
<evidence type="ECO:0000256" key="1">
    <source>
        <dbReference type="SAM" id="MobiDB-lite"/>
    </source>
</evidence>
<keyword evidence="3" id="KW-1185">Reference proteome</keyword>
<feature type="region of interest" description="Disordered" evidence="1">
    <location>
        <begin position="535"/>
        <end position="665"/>
    </location>
</feature>
<protein>
    <submittedName>
        <fullName evidence="2">Uncharacterized protein</fullName>
    </submittedName>
</protein>
<accession>A0A5J4YJV1</accession>
<feature type="compositionally biased region" description="Polar residues" evidence="1">
    <location>
        <begin position="551"/>
        <end position="563"/>
    </location>
</feature>
<proteinExistence type="predicted"/>
<evidence type="ECO:0000313" key="2">
    <source>
        <dbReference type="EMBL" id="KAA8491699.1"/>
    </source>
</evidence>
<feature type="compositionally biased region" description="Low complexity" evidence="1">
    <location>
        <begin position="601"/>
        <end position="615"/>
    </location>
</feature>